<gene>
    <name evidence="8" type="ORF">GCM10009564_23090</name>
</gene>
<evidence type="ECO:0000256" key="7">
    <source>
        <dbReference type="SAM" id="Phobius"/>
    </source>
</evidence>
<evidence type="ECO:0000256" key="6">
    <source>
        <dbReference type="ARBA" id="ARBA00023136"/>
    </source>
</evidence>
<reference evidence="8 9" key="1">
    <citation type="journal article" date="2019" name="Int. J. Syst. Evol. Microbiol.">
        <title>The Global Catalogue of Microorganisms (GCM) 10K type strain sequencing project: providing services to taxonomists for standard genome sequencing and annotation.</title>
        <authorList>
            <consortium name="The Broad Institute Genomics Platform"/>
            <consortium name="The Broad Institute Genome Sequencing Center for Infectious Disease"/>
            <person name="Wu L."/>
            <person name="Ma J."/>
        </authorList>
    </citation>
    <scope>NUCLEOTIDE SEQUENCE [LARGE SCALE GENOMIC DNA]</scope>
    <source>
        <strain evidence="8 9">JCM 11269</strain>
    </source>
</reference>
<feature type="transmembrane region" description="Helical" evidence="7">
    <location>
        <begin position="168"/>
        <end position="188"/>
    </location>
</feature>
<dbReference type="Pfam" id="PF05977">
    <property type="entry name" value="MFS_3"/>
    <property type="match status" value="1"/>
</dbReference>
<feature type="transmembrane region" description="Helical" evidence="7">
    <location>
        <begin position="20"/>
        <end position="38"/>
    </location>
</feature>
<keyword evidence="9" id="KW-1185">Reference proteome</keyword>
<keyword evidence="3" id="KW-1003">Cell membrane</keyword>
<organism evidence="8 9">
    <name type="scientific">Streptomyces thermogriseus</name>
    <dbReference type="NCBI Taxonomy" id="75292"/>
    <lineage>
        <taxon>Bacteria</taxon>
        <taxon>Bacillati</taxon>
        <taxon>Actinomycetota</taxon>
        <taxon>Actinomycetes</taxon>
        <taxon>Kitasatosporales</taxon>
        <taxon>Streptomycetaceae</taxon>
        <taxon>Streptomyces</taxon>
    </lineage>
</organism>
<dbReference type="Gene3D" id="1.20.1250.20">
    <property type="entry name" value="MFS general substrate transporter like domains"/>
    <property type="match status" value="1"/>
</dbReference>
<protein>
    <submittedName>
        <fullName evidence="8">Uncharacterized protein</fullName>
    </submittedName>
</protein>
<dbReference type="EMBL" id="BAAAHU010000019">
    <property type="protein sequence ID" value="GAA1009010.1"/>
    <property type="molecule type" value="Genomic_DNA"/>
</dbReference>
<dbReference type="SUPFAM" id="SSF103473">
    <property type="entry name" value="MFS general substrate transporter"/>
    <property type="match status" value="1"/>
</dbReference>
<dbReference type="InterPro" id="IPR036259">
    <property type="entry name" value="MFS_trans_sf"/>
</dbReference>
<feature type="transmembrane region" description="Helical" evidence="7">
    <location>
        <begin position="229"/>
        <end position="248"/>
    </location>
</feature>
<keyword evidence="2" id="KW-0813">Transport</keyword>
<dbReference type="InterPro" id="IPR010290">
    <property type="entry name" value="TM_effector"/>
</dbReference>
<feature type="transmembrane region" description="Helical" evidence="7">
    <location>
        <begin position="102"/>
        <end position="124"/>
    </location>
</feature>
<dbReference type="PANTHER" id="PTHR23513:SF11">
    <property type="entry name" value="STAPHYLOFERRIN A TRANSPORTER"/>
    <property type="match status" value="1"/>
</dbReference>
<evidence type="ECO:0000256" key="4">
    <source>
        <dbReference type="ARBA" id="ARBA00022692"/>
    </source>
</evidence>
<proteinExistence type="predicted"/>
<accession>A0ABN1SXZ3</accession>
<feature type="transmembrane region" description="Helical" evidence="7">
    <location>
        <begin position="144"/>
        <end position="162"/>
    </location>
</feature>
<evidence type="ECO:0000256" key="2">
    <source>
        <dbReference type="ARBA" id="ARBA00022448"/>
    </source>
</evidence>
<keyword evidence="5 7" id="KW-1133">Transmembrane helix</keyword>
<evidence type="ECO:0000256" key="5">
    <source>
        <dbReference type="ARBA" id="ARBA00022989"/>
    </source>
</evidence>
<evidence type="ECO:0000256" key="3">
    <source>
        <dbReference type="ARBA" id="ARBA00022475"/>
    </source>
</evidence>
<evidence type="ECO:0000313" key="9">
    <source>
        <dbReference type="Proteomes" id="UP001501072"/>
    </source>
</evidence>
<evidence type="ECO:0000313" key="8">
    <source>
        <dbReference type="EMBL" id="GAA1009010.1"/>
    </source>
</evidence>
<comment type="caution">
    <text evidence="8">The sequence shown here is derived from an EMBL/GenBank/DDBJ whole genome shotgun (WGS) entry which is preliminary data.</text>
</comment>
<dbReference type="Proteomes" id="UP001501072">
    <property type="component" value="Unassembled WGS sequence"/>
</dbReference>
<sequence length="257" mass="26462">MLVGALAGGMTVAFVGPVPAVGFNAAGFAVGALCAALMKHRSAFGGTTTSTDGMAGLVREGLAFVRRTGWLRTLLLIDATLDLVTAGQLSVGLPAISRQLTGASSLGLMIAGFGAGSLMGALLASRLPRIPFLPLRRIHPLRRVYLLQLLAAPFLGVLPLSTLPVATVCLVVAGVLNAIASVHYVSIIQRNVDSAVLGRVMALLVAAGLSVQPLGQILCGVLIEGGWLRESFAAGALVMVLVCALGLTRRNLRELAH</sequence>
<name>A0ABN1SXZ3_9ACTN</name>
<comment type="subcellular location">
    <subcellularLocation>
        <location evidence="1">Cell membrane</location>
        <topology evidence="1">Multi-pass membrane protein</topology>
    </subcellularLocation>
</comment>
<dbReference type="PANTHER" id="PTHR23513">
    <property type="entry name" value="INTEGRAL MEMBRANE EFFLUX PROTEIN-RELATED"/>
    <property type="match status" value="1"/>
</dbReference>
<keyword evidence="6 7" id="KW-0472">Membrane</keyword>
<keyword evidence="4 7" id="KW-0812">Transmembrane</keyword>
<feature type="transmembrane region" description="Helical" evidence="7">
    <location>
        <begin position="74"/>
        <end position="96"/>
    </location>
</feature>
<evidence type="ECO:0000256" key="1">
    <source>
        <dbReference type="ARBA" id="ARBA00004651"/>
    </source>
</evidence>
<feature type="transmembrane region" description="Helical" evidence="7">
    <location>
        <begin position="200"/>
        <end position="223"/>
    </location>
</feature>